<proteinExistence type="predicted"/>
<dbReference type="EMBL" id="LAZR01011185">
    <property type="protein sequence ID" value="KKM62986.1"/>
    <property type="molecule type" value="Genomic_DNA"/>
</dbReference>
<sequence length="197" mass="23338">MPIENERKFVLLRDSIVVDDIVAAATYSDSIVQSYIQKGEEWSLRIREIRPHYQDDYQDDRIFDPNYVDYFLTYKHMINGEQIEVETDILSEDYSKLNKRALSRLSKIRHRILNEFDTWEVDLFYRKFSDDLPYFILAEIELPVGQAAPTTIPSVISKHLLYEVPIGNNEFSNTKLCYIQLAEEKYQELLKARTKNE</sequence>
<dbReference type="InterPro" id="IPR033469">
    <property type="entry name" value="CYTH-like_dom_sf"/>
</dbReference>
<gene>
    <name evidence="1" type="ORF">LCGC14_1516100</name>
</gene>
<dbReference type="SUPFAM" id="SSF55154">
    <property type="entry name" value="CYTH-like phosphatases"/>
    <property type="match status" value="1"/>
</dbReference>
<evidence type="ECO:0008006" key="2">
    <source>
        <dbReference type="Google" id="ProtNLM"/>
    </source>
</evidence>
<name>A0A0F9JKS2_9ZZZZ</name>
<dbReference type="AlphaFoldDB" id="A0A0F9JKS2"/>
<reference evidence="1" key="1">
    <citation type="journal article" date="2015" name="Nature">
        <title>Complex archaea that bridge the gap between prokaryotes and eukaryotes.</title>
        <authorList>
            <person name="Spang A."/>
            <person name="Saw J.H."/>
            <person name="Jorgensen S.L."/>
            <person name="Zaremba-Niedzwiedzka K."/>
            <person name="Martijn J."/>
            <person name="Lind A.E."/>
            <person name="van Eijk R."/>
            <person name="Schleper C."/>
            <person name="Guy L."/>
            <person name="Ettema T.J."/>
        </authorList>
    </citation>
    <scope>NUCLEOTIDE SEQUENCE</scope>
</reference>
<accession>A0A0F9JKS2</accession>
<organism evidence="1">
    <name type="scientific">marine sediment metagenome</name>
    <dbReference type="NCBI Taxonomy" id="412755"/>
    <lineage>
        <taxon>unclassified sequences</taxon>
        <taxon>metagenomes</taxon>
        <taxon>ecological metagenomes</taxon>
    </lineage>
</organism>
<evidence type="ECO:0000313" key="1">
    <source>
        <dbReference type="EMBL" id="KKM62986.1"/>
    </source>
</evidence>
<dbReference type="Gene3D" id="2.40.320.10">
    <property type="entry name" value="Hypothetical Protein Pfu-838710-001"/>
    <property type="match status" value="1"/>
</dbReference>
<protein>
    <recommendedName>
        <fullName evidence="2">CYTH domain-containing protein</fullName>
    </recommendedName>
</protein>
<comment type="caution">
    <text evidence="1">The sequence shown here is derived from an EMBL/GenBank/DDBJ whole genome shotgun (WGS) entry which is preliminary data.</text>
</comment>